<name>A0AC60Q8H8_IXOPE</name>
<organism evidence="1 2">
    <name type="scientific">Ixodes persulcatus</name>
    <name type="common">Taiga tick</name>
    <dbReference type="NCBI Taxonomy" id="34615"/>
    <lineage>
        <taxon>Eukaryota</taxon>
        <taxon>Metazoa</taxon>
        <taxon>Ecdysozoa</taxon>
        <taxon>Arthropoda</taxon>
        <taxon>Chelicerata</taxon>
        <taxon>Arachnida</taxon>
        <taxon>Acari</taxon>
        <taxon>Parasitiformes</taxon>
        <taxon>Ixodida</taxon>
        <taxon>Ixodoidea</taxon>
        <taxon>Ixodidae</taxon>
        <taxon>Ixodinae</taxon>
        <taxon>Ixodes</taxon>
    </lineage>
</organism>
<reference evidence="1 2" key="1">
    <citation type="journal article" date="2020" name="Cell">
        <title>Large-Scale Comparative Analyses of Tick Genomes Elucidate Their Genetic Diversity and Vector Capacities.</title>
        <authorList>
            <consortium name="Tick Genome and Microbiome Consortium (TIGMIC)"/>
            <person name="Jia N."/>
            <person name="Wang J."/>
            <person name="Shi W."/>
            <person name="Du L."/>
            <person name="Sun Y."/>
            <person name="Zhan W."/>
            <person name="Jiang J.F."/>
            <person name="Wang Q."/>
            <person name="Zhang B."/>
            <person name="Ji P."/>
            <person name="Bell-Sakyi L."/>
            <person name="Cui X.M."/>
            <person name="Yuan T.T."/>
            <person name="Jiang B.G."/>
            <person name="Yang W.F."/>
            <person name="Lam T.T."/>
            <person name="Chang Q.C."/>
            <person name="Ding S.J."/>
            <person name="Wang X.J."/>
            <person name="Zhu J.G."/>
            <person name="Ruan X.D."/>
            <person name="Zhao L."/>
            <person name="Wei J.T."/>
            <person name="Ye R.Z."/>
            <person name="Que T.C."/>
            <person name="Du C.H."/>
            <person name="Zhou Y.H."/>
            <person name="Cheng J.X."/>
            <person name="Dai P.F."/>
            <person name="Guo W.B."/>
            <person name="Han X.H."/>
            <person name="Huang E.J."/>
            <person name="Li L.F."/>
            <person name="Wei W."/>
            <person name="Gao Y.C."/>
            <person name="Liu J.Z."/>
            <person name="Shao H.Z."/>
            <person name="Wang X."/>
            <person name="Wang C.C."/>
            <person name="Yang T.C."/>
            <person name="Huo Q.B."/>
            <person name="Li W."/>
            <person name="Chen H.Y."/>
            <person name="Chen S.E."/>
            <person name="Zhou L.G."/>
            <person name="Ni X.B."/>
            <person name="Tian J.H."/>
            <person name="Sheng Y."/>
            <person name="Liu T."/>
            <person name="Pan Y.S."/>
            <person name="Xia L.Y."/>
            <person name="Li J."/>
            <person name="Zhao F."/>
            <person name="Cao W.C."/>
        </authorList>
    </citation>
    <scope>NUCLEOTIDE SEQUENCE [LARGE SCALE GENOMIC DNA]</scope>
    <source>
        <strain evidence="1">Iper-2018</strain>
    </source>
</reference>
<dbReference type="EMBL" id="JABSTQ010009341">
    <property type="protein sequence ID" value="KAG0430227.1"/>
    <property type="molecule type" value="Genomic_DNA"/>
</dbReference>
<proteinExistence type="predicted"/>
<feature type="non-terminal residue" evidence="1">
    <location>
        <position position="1"/>
    </location>
</feature>
<sequence>VLFVFVKEDAQYNALKWASEKMHYEHRLACSMDEAVESYLNMQPHLVFIDARSKTCVDPIALCRTLRGFRGSQFSCIVAVVKKGLAEKEEAAIIPLLKSGFNRPFLSPQMLQGGSGGQGNLGPRGSDNSTLKAFEINEAVLGIGLVVVLGTCLGSRRRARSASVLNEMIQIEHNDLINLWKLRASEALFSALHIARDGVIITGSGHEIQFMNRAAEKLVGYSVEEMLGVNAQELHRTDSLKTDVVQTISTQLKKGKEWEGTLFHKRKSGECIPMWSKIAPVEIHTGISDHLVYIKECPFFMEKPFSPDAVNVTTPSTTLPSLSTAPSKIKDLLESDVKWEFDIIELETLSGRRPLIWLGLSLFSKLNVHTSLDCDDATIRNWLQLVESHYLENPYHNSTHAGDVMQATAYFLLKLRKKDIFDPLDEAICLISAVVHDIDHPGKSSPFLCNSDNELAILYNDRSVLESHHAAFAFKLTLSDEKVNIFQNLEREVYRTVRLSVIDMVLATEMTKHFEHLSKFLNAFQKPIQEDEAFESEAMPDHGDSGLRSAENIILIKRMLIKCSDVSNPARPIQLCSQWASRIAEEYCAQTDEEKRRGLPVVMPAFDRATCSIANSQTGFINYFVRDMFRAWWQGDFGEFPELMEYIEKNYIYWKDKEPQSNK</sequence>
<comment type="caution">
    <text evidence="1">The sequence shown here is derived from an EMBL/GenBank/DDBJ whole genome shotgun (WGS) entry which is preliminary data.</text>
</comment>
<keyword evidence="2" id="KW-1185">Reference proteome</keyword>
<evidence type="ECO:0000313" key="1">
    <source>
        <dbReference type="EMBL" id="KAG0430227.1"/>
    </source>
</evidence>
<evidence type="ECO:0000313" key="2">
    <source>
        <dbReference type="Proteomes" id="UP000805193"/>
    </source>
</evidence>
<protein>
    <submittedName>
        <fullName evidence="1">Uncharacterized protein</fullName>
    </submittedName>
</protein>
<dbReference type="Proteomes" id="UP000805193">
    <property type="component" value="Unassembled WGS sequence"/>
</dbReference>
<gene>
    <name evidence="1" type="ORF">HPB47_022864</name>
</gene>
<accession>A0AC60Q8H8</accession>